<dbReference type="PANTHER" id="PTHR10579">
    <property type="entry name" value="CALCIUM-ACTIVATED CHLORIDE CHANNEL REGULATOR"/>
    <property type="match status" value="1"/>
</dbReference>
<proteinExistence type="predicted"/>
<feature type="signal peptide" evidence="1">
    <location>
        <begin position="1"/>
        <end position="24"/>
    </location>
</feature>
<keyword evidence="1" id="KW-0732">Signal</keyword>
<dbReference type="Gene3D" id="3.40.50.410">
    <property type="entry name" value="von Willebrand factor, type A domain"/>
    <property type="match status" value="1"/>
</dbReference>
<evidence type="ECO:0000313" key="4">
    <source>
        <dbReference type="Proteomes" id="UP000243106"/>
    </source>
</evidence>
<dbReference type="Proteomes" id="UP000243106">
    <property type="component" value="Unassembled WGS sequence"/>
</dbReference>
<dbReference type="EMBL" id="FOXV01000006">
    <property type="protein sequence ID" value="SFQ47084.1"/>
    <property type="molecule type" value="Genomic_DNA"/>
</dbReference>
<protein>
    <submittedName>
        <fullName evidence="3">Ca-activated chloride channel family protein</fullName>
    </submittedName>
</protein>
<dbReference type="STRING" id="93684.SAMN05421853_106227"/>
<evidence type="ECO:0000256" key="1">
    <source>
        <dbReference type="SAM" id="SignalP"/>
    </source>
</evidence>
<dbReference type="SUPFAM" id="SSF53300">
    <property type="entry name" value="vWA-like"/>
    <property type="match status" value="1"/>
</dbReference>
<feature type="domain" description="VWFA" evidence="2">
    <location>
        <begin position="31"/>
        <end position="177"/>
    </location>
</feature>
<evidence type="ECO:0000313" key="3">
    <source>
        <dbReference type="EMBL" id="SFQ47084.1"/>
    </source>
</evidence>
<dbReference type="InterPro" id="IPR036465">
    <property type="entry name" value="vWFA_dom_sf"/>
</dbReference>
<dbReference type="RefSeq" id="WP_093011721.1">
    <property type="nucleotide sequence ID" value="NZ_FOXV01000006.1"/>
</dbReference>
<dbReference type="InterPro" id="IPR002035">
    <property type="entry name" value="VWF_A"/>
</dbReference>
<dbReference type="InterPro" id="IPR051266">
    <property type="entry name" value="CLCR"/>
</dbReference>
<feature type="chain" id="PRO_5017228423" evidence="1">
    <location>
        <begin position="25"/>
        <end position="245"/>
    </location>
</feature>
<dbReference type="PROSITE" id="PS50234">
    <property type="entry name" value="VWFA"/>
    <property type="match status" value="1"/>
</dbReference>
<reference evidence="4" key="1">
    <citation type="submission" date="2016-10" db="EMBL/GenBank/DDBJ databases">
        <authorList>
            <person name="Varghese N."/>
            <person name="Submissions S."/>
        </authorList>
    </citation>
    <scope>NUCLEOTIDE SEQUENCE [LARGE SCALE GENOMIC DNA]</scope>
    <source>
        <strain evidence="4">JCM 10271</strain>
    </source>
</reference>
<dbReference type="Pfam" id="PF13519">
    <property type="entry name" value="VWA_2"/>
    <property type="match status" value="1"/>
</dbReference>
<dbReference type="AlphaFoldDB" id="A0A1I5YS24"/>
<gene>
    <name evidence="3" type="ORF">SAMN05421853_106227</name>
</gene>
<sequence>MAAGTHFRTLSVAACLALAGTGQASEVCTEDAVIVFDGSGSMSEMGFNNLGEPRIFEARRAVRQVVPEIARMRRLGLVIYGPGAPETDSCDTVDTRFAPRWEADGLIISEIEALRPSGETPIADAVAQAAELLRYRERPGAIVLVTDGKETCGGAPCQLAAELAATGADLTVHVIGYKVRGDFFAWEGQPGDYADTESTARCLADATGGEYVGAESVDDLIAALRVTLGCNVYGVLEPLPGARAE</sequence>
<accession>A0A1I5YS24</accession>
<name>A0A1I5YS24_9RHOB</name>
<dbReference type="PANTHER" id="PTHR10579:SF43">
    <property type="entry name" value="ZINC FINGER (C3HC4-TYPE RING FINGER) FAMILY PROTEIN"/>
    <property type="match status" value="1"/>
</dbReference>
<evidence type="ECO:0000259" key="2">
    <source>
        <dbReference type="PROSITE" id="PS50234"/>
    </source>
</evidence>
<organism evidence="3 4">
    <name type="scientific">Roseivivax halotolerans</name>
    <dbReference type="NCBI Taxonomy" id="93684"/>
    <lineage>
        <taxon>Bacteria</taxon>
        <taxon>Pseudomonadati</taxon>
        <taxon>Pseudomonadota</taxon>
        <taxon>Alphaproteobacteria</taxon>
        <taxon>Rhodobacterales</taxon>
        <taxon>Roseobacteraceae</taxon>
        <taxon>Roseivivax</taxon>
    </lineage>
</organism>
<dbReference type="SMART" id="SM00327">
    <property type="entry name" value="VWA"/>
    <property type="match status" value="1"/>
</dbReference>
<keyword evidence="4" id="KW-1185">Reference proteome</keyword>